<dbReference type="EMBL" id="AP024355">
    <property type="protein sequence ID" value="BCR04248.1"/>
    <property type="molecule type" value="Genomic_DNA"/>
</dbReference>
<dbReference type="InterPro" id="IPR050990">
    <property type="entry name" value="UPF0237/GcvR_regulator"/>
</dbReference>
<dbReference type="PROSITE" id="PS51671">
    <property type="entry name" value="ACT"/>
    <property type="match status" value="2"/>
</dbReference>
<keyword evidence="3" id="KW-1185">Reference proteome</keyword>
<dbReference type="InterPro" id="IPR045865">
    <property type="entry name" value="ACT-like_dom_sf"/>
</dbReference>
<dbReference type="InterPro" id="IPR002912">
    <property type="entry name" value="ACT_dom"/>
</dbReference>
<dbReference type="PANTHER" id="PTHR34875">
    <property type="entry name" value="UPF0237 PROTEIN MJ1558"/>
    <property type="match status" value="1"/>
</dbReference>
<dbReference type="Proteomes" id="UP001319827">
    <property type="component" value="Chromosome"/>
</dbReference>
<proteinExistence type="predicted"/>
<reference evidence="2 3" key="1">
    <citation type="journal article" date="2016" name="C (Basel)">
        <title>Selective Growth of and Electricity Production by Marine Exoelectrogenic Bacteria in Self-Aggregated Hydrogel of Microbially Reduced Graphene Oxide.</title>
        <authorList>
            <person name="Yoshida N."/>
            <person name="Goto Y."/>
            <person name="Miyata Y."/>
        </authorList>
    </citation>
    <scope>NUCLEOTIDE SEQUENCE [LARGE SCALE GENOMIC DNA]</scope>
    <source>
        <strain evidence="2 3">NIT-T3</strain>
    </source>
</reference>
<dbReference type="Gene3D" id="3.30.70.260">
    <property type="match status" value="2"/>
</dbReference>
<dbReference type="PIRSF" id="PIRSF028103">
    <property type="entry name" value="GcvR"/>
    <property type="match status" value="1"/>
</dbReference>
<dbReference type="Pfam" id="PF13740">
    <property type="entry name" value="ACT_6"/>
    <property type="match status" value="1"/>
</dbReference>
<evidence type="ECO:0000313" key="2">
    <source>
        <dbReference type="EMBL" id="BCR04248.1"/>
    </source>
</evidence>
<gene>
    <name evidence="2" type="ORF">DESUT3_13170</name>
</gene>
<dbReference type="InterPro" id="IPR016867">
    <property type="entry name" value="GcvR"/>
</dbReference>
<feature type="domain" description="ACT" evidence="1">
    <location>
        <begin position="96"/>
        <end position="175"/>
    </location>
</feature>
<feature type="domain" description="ACT" evidence="1">
    <location>
        <begin position="6"/>
        <end position="85"/>
    </location>
</feature>
<evidence type="ECO:0000259" key="1">
    <source>
        <dbReference type="PROSITE" id="PS51671"/>
    </source>
</evidence>
<sequence>MQNRFIMTAFGKDRPGIVADVTRMLYENGCNLEDTAMTMLADEFTLNLLFSCNQEGVEETLLQECERLDLDKEISAFIRPLPARQAKAPRAAAAATIHVEGLDQAGIVYKISQYLAKNAVNIVDLKSQAQASPESGTAVYLMDIHVQLPAGTALRAIEEGLATVADELHVEISLSQG</sequence>
<protein>
    <submittedName>
        <fullName evidence="2">Amino acid-binding protein</fullName>
    </submittedName>
</protein>
<dbReference type="RefSeq" id="WP_221251669.1">
    <property type="nucleotide sequence ID" value="NZ_AP024355.1"/>
</dbReference>
<accession>A0ABN6DVR9</accession>
<name>A0ABN6DVR9_9BACT</name>
<evidence type="ECO:0000313" key="3">
    <source>
        <dbReference type="Proteomes" id="UP001319827"/>
    </source>
</evidence>
<reference evidence="2 3" key="2">
    <citation type="journal article" date="2021" name="Int. J. Syst. Evol. Microbiol.">
        <title>Isolation and Polyphasic Characterization of Desulfuromonas versatilis sp. Nov., an Electrogenic Bacteria Capable of Versatile Metabolism Isolated from a Graphene Oxide-Reducing Enrichment Culture.</title>
        <authorList>
            <person name="Xie L."/>
            <person name="Yoshida N."/>
            <person name="Ishii S."/>
            <person name="Meng L."/>
        </authorList>
    </citation>
    <scope>NUCLEOTIDE SEQUENCE [LARGE SCALE GENOMIC DNA]</scope>
    <source>
        <strain evidence="2 3">NIT-T3</strain>
    </source>
</reference>
<dbReference type="PANTHER" id="PTHR34875:SF6">
    <property type="entry name" value="UPF0237 PROTEIN MJ1558"/>
    <property type="match status" value="1"/>
</dbReference>
<dbReference type="SUPFAM" id="SSF55021">
    <property type="entry name" value="ACT-like"/>
    <property type="match status" value="2"/>
</dbReference>
<organism evidence="2 3">
    <name type="scientific">Desulfuromonas versatilis</name>
    <dbReference type="NCBI Taxonomy" id="2802975"/>
    <lineage>
        <taxon>Bacteria</taxon>
        <taxon>Pseudomonadati</taxon>
        <taxon>Thermodesulfobacteriota</taxon>
        <taxon>Desulfuromonadia</taxon>
        <taxon>Desulfuromonadales</taxon>
        <taxon>Desulfuromonadaceae</taxon>
        <taxon>Desulfuromonas</taxon>
    </lineage>
</organism>